<keyword evidence="5" id="KW-1185">Reference proteome</keyword>
<feature type="compositionally biased region" description="Basic and acidic residues" evidence="2">
    <location>
        <begin position="29"/>
        <end position="50"/>
    </location>
</feature>
<dbReference type="InterPro" id="IPR013923">
    <property type="entry name" value="Autophagy-rel_prot_16_dom"/>
</dbReference>
<comment type="similarity">
    <text evidence="1">Belongs to the ATG16 family.</text>
</comment>
<dbReference type="Gene3D" id="1.20.5.170">
    <property type="match status" value="1"/>
</dbReference>
<evidence type="ECO:0000313" key="5">
    <source>
        <dbReference type="Proteomes" id="UP000664534"/>
    </source>
</evidence>
<dbReference type="CDD" id="cd22887">
    <property type="entry name" value="Atg16_CCD"/>
    <property type="match status" value="1"/>
</dbReference>
<accession>A0A8H3ICH5</accession>
<dbReference type="AlphaFoldDB" id="A0A8H3ICH5"/>
<evidence type="ECO:0000259" key="3">
    <source>
        <dbReference type="Pfam" id="PF08614"/>
    </source>
</evidence>
<dbReference type="OrthoDB" id="8949486at2759"/>
<protein>
    <recommendedName>
        <fullName evidence="3">Autophagy-related protein 16 domain-containing protein</fullName>
    </recommendedName>
</protein>
<feature type="domain" description="Autophagy-related protein 16" evidence="3">
    <location>
        <begin position="11"/>
        <end position="178"/>
    </location>
</feature>
<proteinExistence type="inferred from homology"/>
<dbReference type="EMBL" id="CAJPDT010000004">
    <property type="protein sequence ID" value="CAF9908529.1"/>
    <property type="molecule type" value="Genomic_DNA"/>
</dbReference>
<organism evidence="4 5">
    <name type="scientific">Imshaugia aleurites</name>
    <dbReference type="NCBI Taxonomy" id="172621"/>
    <lineage>
        <taxon>Eukaryota</taxon>
        <taxon>Fungi</taxon>
        <taxon>Dikarya</taxon>
        <taxon>Ascomycota</taxon>
        <taxon>Pezizomycotina</taxon>
        <taxon>Lecanoromycetes</taxon>
        <taxon>OSLEUM clade</taxon>
        <taxon>Lecanoromycetidae</taxon>
        <taxon>Lecanorales</taxon>
        <taxon>Lecanorineae</taxon>
        <taxon>Parmeliaceae</taxon>
        <taxon>Imshaugia</taxon>
    </lineage>
</organism>
<dbReference type="Proteomes" id="UP000664534">
    <property type="component" value="Unassembled WGS sequence"/>
</dbReference>
<reference evidence="4" key="1">
    <citation type="submission" date="2021-03" db="EMBL/GenBank/DDBJ databases">
        <authorList>
            <person name="Tagirdzhanova G."/>
        </authorList>
    </citation>
    <scope>NUCLEOTIDE SEQUENCE</scope>
</reference>
<dbReference type="Pfam" id="PF08614">
    <property type="entry name" value="ATG16"/>
    <property type="match status" value="1"/>
</dbReference>
<evidence type="ECO:0000256" key="1">
    <source>
        <dbReference type="ARBA" id="ARBA00005331"/>
    </source>
</evidence>
<comment type="caution">
    <text evidence="4">The sequence shown here is derived from an EMBL/GenBank/DDBJ whole genome shotgun (WGS) entry which is preliminary data.</text>
</comment>
<evidence type="ECO:0000256" key="2">
    <source>
        <dbReference type="SAM" id="MobiDB-lite"/>
    </source>
</evidence>
<evidence type="ECO:0000313" key="4">
    <source>
        <dbReference type="EMBL" id="CAF9908529.1"/>
    </source>
</evidence>
<feature type="region of interest" description="Disordered" evidence="2">
    <location>
        <begin position="25"/>
        <end position="60"/>
    </location>
</feature>
<name>A0A8H3ICH5_9LECA</name>
<gene>
    <name evidence="4" type="ORF">IMSHALPRED_006698</name>
</gene>
<sequence length="184" mass="20778">MMKCSKKSDAKLADRTATLEAARSAEVIRIQEEPRPSPNLKDRKTGREKAIPGSPNTGDAIAKVRQELSEAQRSRGVMETRLQSVTEELQKLKIQSSLDSKRIGELSKEKAGLTTGMRDRDEELRGKAKLLEDVHDETVSLTLQLNMAEEHSQQLRRENKDLVDRWMARMGQEADAMNDKSKFS</sequence>